<comment type="similarity">
    <text evidence="1">Belongs to the glycosyl hydrolase 3 family.</text>
</comment>
<dbReference type="GO" id="GO:0009044">
    <property type="term" value="F:xylan 1,4-beta-xylosidase activity"/>
    <property type="evidence" value="ECO:0007669"/>
    <property type="project" value="InterPro"/>
</dbReference>
<accession>A0A2P7QYL2</accession>
<dbReference type="SUPFAM" id="SSF56988">
    <property type="entry name" value="Anthrax protective antigen"/>
    <property type="match status" value="1"/>
</dbReference>
<evidence type="ECO:0000256" key="3">
    <source>
        <dbReference type="ARBA" id="ARBA00022801"/>
    </source>
</evidence>
<dbReference type="SMART" id="SM01217">
    <property type="entry name" value="Fn3_like"/>
    <property type="match status" value="1"/>
</dbReference>
<dbReference type="EMBL" id="PXYI01000001">
    <property type="protein sequence ID" value="PSJ43047.1"/>
    <property type="molecule type" value="Genomic_DNA"/>
</dbReference>
<keyword evidence="7" id="KW-1185">Reference proteome</keyword>
<evidence type="ECO:0000256" key="2">
    <source>
        <dbReference type="ARBA" id="ARBA00022729"/>
    </source>
</evidence>
<dbReference type="InterPro" id="IPR011658">
    <property type="entry name" value="PA14_dom"/>
</dbReference>
<keyword evidence="3" id="KW-0378">Hydrolase</keyword>
<dbReference type="GO" id="GO:0046556">
    <property type="term" value="F:alpha-L-arabinofuranosidase activity"/>
    <property type="evidence" value="ECO:0007669"/>
    <property type="project" value="TreeGrafter"/>
</dbReference>
<dbReference type="PRINTS" id="PR00133">
    <property type="entry name" value="GLHYDRLASE3"/>
</dbReference>
<dbReference type="InterPro" id="IPR036962">
    <property type="entry name" value="Glyco_hydro_3_N_sf"/>
</dbReference>
<dbReference type="Gene3D" id="3.20.20.300">
    <property type="entry name" value="Glycoside hydrolase, family 3, N-terminal domain"/>
    <property type="match status" value="1"/>
</dbReference>
<dbReference type="GO" id="GO:0031222">
    <property type="term" value="P:arabinan catabolic process"/>
    <property type="evidence" value="ECO:0007669"/>
    <property type="project" value="TreeGrafter"/>
</dbReference>
<feature type="chain" id="PRO_5015104077" evidence="4">
    <location>
        <begin position="26"/>
        <end position="884"/>
    </location>
</feature>
<reference evidence="6 7" key="1">
    <citation type="submission" date="2018-03" db="EMBL/GenBank/DDBJ databases">
        <title>The draft genome of Sphingosinicella sp. GL-C-18.</title>
        <authorList>
            <person name="Liu L."/>
            <person name="Li L."/>
            <person name="Liang L."/>
            <person name="Zhang X."/>
            <person name="Wang T."/>
        </authorList>
    </citation>
    <scope>NUCLEOTIDE SEQUENCE [LARGE SCALE GENOMIC DNA]</scope>
    <source>
        <strain evidence="6 7">GL-C-18</strain>
    </source>
</reference>
<protein>
    <submittedName>
        <fullName evidence="6">Glucan 1,4-alpha-glucosidase</fullName>
    </submittedName>
</protein>
<dbReference type="PANTHER" id="PTHR42721:SF3">
    <property type="entry name" value="BETA-D-XYLOSIDASE 5-RELATED"/>
    <property type="match status" value="1"/>
</dbReference>
<dbReference type="Pfam" id="PF01915">
    <property type="entry name" value="Glyco_hydro_3_C"/>
    <property type="match status" value="1"/>
</dbReference>
<dbReference type="InterPro" id="IPR036881">
    <property type="entry name" value="Glyco_hydro_3_C_sf"/>
</dbReference>
<dbReference type="InterPro" id="IPR037524">
    <property type="entry name" value="PA14/GLEYA"/>
</dbReference>
<dbReference type="InterPro" id="IPR044993">
    <property type="entry name" value="BXL"/>
</dbReference>
<dbReference type="SUPFAM" id="SSF51445">
    <property type="entry name" value="(Trans)glycosidases"/>
    <property type="match status" value="1"/>
</dbReference>
<dbReference type="InterPro" id="IPR001764">
    <property type="entry name" value="Glyco_hydro_3_N"/>
</dbReference>
<sequence>MFVSRKILIACALLASAAQPCVALAQSSSAILPYRNPALSVEQRAADIVSRMTLEEKARQLGHTAPAIPRLGVPEYNWWNEGLHGVARAGIATVFPQAIGMAASWDAPLMQSVADVISTEFRAKYAERVHPNGGTDWYRGLTVWSPNINIFRDPRWGRGQETYGEDPYLTSRVGIAFIRGLQGDNPKYFKTIATSKHYAVHSGPESNRHKEDVHPSAHDLEDTYLPAFRATVTEGQVYSVMCAYNAVDGIPACASEDLMDTRLRKDWGFKGFVVSDCGAAANIFREDSLRYTKTAAEGVAAGFKAGMDLICGDYRNNMSTEPEHIVAAVRAGQLPEAVVDQALHRLFEARIRLGLFDPPASLPFAGITPAQNDTPEHRAMALKMAQASMVLLKNDGLLPLKQAPRRIAVIGPNADNVDALVGNYNGTPSAPVTVLAGLRARFPDAQIEFVEGTGLVGPAAPPVPDAVFCTDASCSTRGLKAEIFRGPNLEGAPSETRTNPNAAFDWQGDRESSIRWTGTITPTETGEHRFRVASDNGYRVFIGDTAVVDEWGVGDAPSILDGAIRLEAGKSYPIRVEAFQRGVRGRQRLLWSTPSQNGNDAVEAARKADLVVFAGGLTARVEGEEMKVAAAGFAGGDRTSIDLPAPQQRLLERVHAVGKPVMLVLMNGSALGVNWADKNVPAIVEAWYPGGEGGHAVARLLAGDFSPAGRLPVTFYKSVDQLPAFSDYRMAGRTYRYFAGEPLYPFGHGLSYTRFRYANLKISAATVAAGTPLTVTADVTNDGPVDGDEVVQLYVSHPGKAGAPIRALQGFQRVPLKRGETRTISFILDDRALSIVDDQGIRRIVPGNVDLWVGGGQPVSRAGLPQVAGARAQVRVTGSRTLPR</sequence>
<evidence type="ECO:0000256" key="4">
    <source>
        <dbReference type="SAM" id="SignalP"/>
    </source>
</evidence>
<evidence type="ECO:0000313" key="6">
    <source>
        <dbReference type="EMBL" id="PSJ43047.1"/>
    </source>
</evidence>
<dbReference type="SUPFAM" id="SSF52279">
    <property type="entry name" value="Beta-D-glucan exohydrolase, C-terminal domain"/>
    <property type="match status" value="1"/>
</dbReference>
<dbReference type="Gene3D" id="2.60.40.10">
    <property type="entry name" value="Immunoglobulins"/>
    <property type="match status" value="1"/>
</dbReference>
<dbReference type="InterPro" id="IPR002772">
    <property type="entry name" value="Glyco_hydro_3_C"/>
</dbReference>
<comment type="caution">
    <text evidence="6">The sequence shown here is derived from an EMBL/GenBank/DDBJ whole genome shotgun (WGS) entry which is preliminary data.</text>
</comment>
<evidence type="ECO:0000313" key="7">
    <source>
        <dbReference type="Proteomes" id="UP000241167"/>
    </source>
</evidence>
<dbReference type="Proteomes" id="UP000241167">
    <property type="component" value="Unassembled WGS sequence"/>
</dbReference>
<dbReference type="Pfam" id="PF14310">
    <property type="entry name" value="Fn3-like"/>
    <property type="match status" value="1"/>
</dbReference>
<dbReference type="AlphaFoldDB" id="A0A2P7QYL2"/>
<evidence type="ECO:0000259" key="5">
    <source>
        <dbReference type="PROSITE" id="PS51820"/>
    </source>
</evidence>
<dbReference type="Pfam" id="PF00933">
    <property type="entry name" value="Glyco_hydro_3"/>
    <property type="match status" value="1"/>
</dbReference>
<dbReference type="SMART" id="SM00758">
    <property type="entry name" value="PA14"/>
    <property type="match status" value="1"/>
</dbReference>
<dbReference type="Pfam" id="PF07691">
    <property type="entry name" value="PA14"/>
    <property type="match status" value="1"/>
</dbReference>
<evidence type="ECO:0000256" key="1">
    <source>
        <dbReference type="ARBA" id="ARBA00005336"/>
    </source>
</evidence>
<dbReference type="InterPro" id="IPR017853">
    <property type="entry name" value="GH"/>
</dbReference>
<dbReference type="PROSITE" id="PS51820">
    <property type="entry name" value="PA14"/>
    <property type="match status" value="1"/>
</dbReference>
<proteinExistence type="inferred from homology"/>
<dbReference type="GO" id="GO:0045493">
    <property type="term" value="P:xylan catabolic process"/>
    <property type="evidence" value="ECO:0007669"/>
    <property type="project" value="InterPro"/>
</dbReference>
<dbReference type="Gene3D" id="3.40.50.1700">
    <property type="entry name" value="Glycoside hydrolase family 3 C-terminal domain"/>
    <property type="match status" value="2"/>
</dbReference>
<name>A0A2P7QYL2_9SPHN</name>
<dbReference type="InterPro" id="IPR013783">
    <property type="entry name" value="Ig-like_fold"/>
</dbReference>
<keyword evidence="2 4" id="KW-0732">Signal</keyword>
<dbReference type="InterPro" id="IPR026891">
    <property type="entry name" value="Fn3-like"/>
</dbReference>
<dbReference type="PANTHER" id="PTHR42721">
    <property type="entry name" value="SUGAR HYDROLASE-RELATED"/>
    <property type="match status" value="1"/>
</dbReference>
<organism evidence="6 7">
    <name type="scientific">Allosphingosinicella deserti</name>
    <dbReference type="NCBI Taxonomy" id="2116704"/>
    <lineage>
        <taxon>Bacteria</taxon>
        <taxon>Pseudomonadati</taxon>
        <taxon>Pseudomonadota</taxon>
        <taxon>Alphaproteobacteria</taxon>
        <taxon>Sphingomonadales</taxon>
        <taxon>Sphingomonadaceae</taxon>
        <taxon>Allosphingosinicella</taxon>
    </lineage>
</organism>
<gene>
    <name evidence="6" type="ORF">C7I55_01210</name>
</gene>
<feature type="signal peptide" evidence="4">
    <location>
        <begin position="1"/>
        <end position="25"/>
    </location>
</feature>
<dbReference type="OrthoDB" id="9781691at2"/>
<feature type="domain" description="PA14" evidence="5">
    <location>
        <begin position="474"/>
        <end position="606"/>
    </location>
</feature>